<reference evidence="3 4" key="1">
    <citation type="journal article" date="2021" name="bioRxiv">
        <title>The Gossypium anomalum genome as a resource for cotton improvement and evolutionary analysis of hybrid incompatibility.</title>
        <authorList>
            <person name="Grover C.E."/>
            <person name="Yuan D."/>
            <person name="Arick M.A."/>
            <person name="Miller E.R."/>
            <person name="Hu G."/>
            <person name="Peterson D.G."/>
            <person name="Wendel J.F."/>
            <person name="Udall J.A."/>
        </authorList>
    </citation>
    <scope>NUCLEOTIDE SEQUENCE [LARGE SCALE GENOMIC DNA]</scope>
    <source>
        <strain evidence="3">JFW-Udall</strain>
        <tissue evidence="3">Leaf</tissue>
    </source>
</reference>
<feature type="transmembrane region" description="Helical" evidence="2">
    <location>
        <begin position="37"/>
        <end position="59"/>
    </location>
</feature>
<evidence type="ECO:0000256" key="1">
    <source>
        <dbReference type="SAM" id="MobiDB-lite"/>
    </source>
</evidence>
<gene>
    <name evidence="3" type="ORF">CXB51_019946</name>
</gene>
<dbReference type="PANTHER" id="PTHR35021:SF8">
    <property type="entry name" value="FIBER PROTEIN FB17"/>
    <property type="match status" value="1"/>
</dbReference>
<evidence type="ECO:0000313" key="4">
    <source>
        <dbReference type="Proteomes" id="UP000701853"/>
    </source>
</evidence>
<evidence type="ECO:0000313" key="3">
    <source>
        <dbReference type="EMBL" id="KAG8486585.1"/>
    </source>
</evidence>
<keyword evidence="2" id="KW-0472">Membrane</keyword>
<feature type="transmembrane region" description="Helical" evidence="2">
    <location>
        <begin position="65"/>
        <end position="84"/>
    </location>
</feature>
<comment type="caution">
    <text evidence="3">The sequence shown here is derived from an EMBL/GenBank/DDBJ whole genome shotgun (WGS) entry which is preliminary data.</text>
</comment>
<proteinExistence type="predicted"/>
<evidence type="ECO:0008006" key="5">
    <source>
        <dbReference type="Google" id="ProtNLM"/>
    </source>
</evidence>
<sequence>MLCAAVVARYLFIYFFFPTIIYIKCHCRCRFSSSLKFVLQIHLGLAYFAVLVSLQRFRLVIEAGLVKWCSIWLFLFLNLCYDLFLATIDMVRSGCAAADNRRMTEENPNHKEKTAKLEAEQRRRMREEDEKLTVTEQLKKLMKAAKSNTKNTIIMEEGDANISSASKHGKVDDECVESFMEQLKAKVKSEVDYSDFQILEEDLGKDLRMVGRFSVPLRLEPIAKRIKDGFGDITSHMTVQLSLPIFSSVLQSKEMDDLKLDQVNKTKLLLWRDAINNALNLQFNVDFAIKHLFKIARAYFGFKVMEGKSGVEMLKLKNIDGNMEVPEACLREAEYFSGKPLSTGLLLTNKEQKTGEKNIGSSMIGEERNLCYILCLIFCRNRSMACDTAAKVVEAENITTAEENANHKEKEATPRRMREEYRKPYVTEQHKKLKSELEEENATVFEGISSASEQGKVLGLFFPVVEKFMEQLNANVKSEVDYSHFEILEKGPDNMVSRFNVPLRLAPIAHRIYDIYGDITASSTQSDCAAKPSYIMFCAAINEMDDLKLDQINETKLLLWQDAINNALNLKFNVDFAIKHLFKIARAYSGFKVIEGKSGEEMLKLKNVDGNMEVPEDCLREAEYFN</sequence>
<organism evidence="3 4">
    <name type="scientific">Gossypium anomalum</name>
    <dbReference type="NCBI Taxonomy" id="47600"/>
    <lineage>
        <taxon>Eukaryota</taxon>
        <taxon>Viridiplantae</taxon>
        <taxon>Streptophyta</taxon>
        <taxon>Embryophyta</taxon>
        <taxon>Tracheophyta</taxon>
        <taxon>Spermatophyta</taxon>
        <taxon>Magnoliopsida</taxon>
        <taxon>eudicotyledons</taxon>
        <taxon>Gunneridae</taxon>
        <taxon>Pentapetalae</taxon>
        <taxon>rosids</taxon>
        <taxon>malvids</taxon>
        <taxon>Malvales</taxon>
        <taxon>Malvaceae</taxon>
        <taxon>Malvoideae</taxon>
        <taxon>Gossypium</taxon>
    </lineage>
</organism>
<name>A0A8J5YU69_9ROSI</name>
<feature type="region of interest" description="Disordered" evidence="1">
    <location>
        <begin position="102"/>
        <end position="129"/>
    </location>
</feature>
<evidence type="ECO:0000256" key="2">
    <source>
        <dbReference type="SAM" id="Phobius"/>
    </source>
</evidence>
<dbReference type="PANTHER" id="PTHR35021">
    <property type="match status" value="1"/>
</dbReference>
<keyword evidence="2" id="KW-1133">Transmembrane helix</keyword>
<keyword evidence="4" id="KW-1185">Reference proteome</keyword>
<protein>
    <recommendedName>
        <fullName evidence="5">Fiber protein Fb17</fullName>
    </recommendedName>
</protein>
<dbReference type="OrthoDB" id="997337at2759"/>
<keyword evidence="2" id="KW-0812">Transmembrane</keyword>
<dbReference type="EMBL" id="JAHUZN010000008">
    <property type="protein sequence ID" value="KAG8486585.1"/>
    <property type="molecule type" value="Genomic_DNA"/>
</dbReference>
<feature type="transmembrane region" description="Helical" evidence="2">
    <location>
        <begin position="6"/>
        <end position="25"/>
    </location>
</feature>
<accession>A0A8J5YU69</accession>
<dbReference type="AlphaFoldDB" id="A0A8J5YU69"/>
<dbReference type="Proteomes" id="UP000701853">
    <property type="component" value="Chromosome 8"/>
</dbReference>